<dbReference type="AlphaFoldDB" id="A0A328TQX6"/>
<dbReference type="Proteomes" id="UP000244334">
    <property type="component" value="Unassembled WGS sequence"/>
</dbReference>
<organism evidence="1 2">
    <name type="scientific">Candidatus Erwinia dacicola</name>
    <dbReference type="NCBI Taxonomy" id="252393"/>
    <lineage>
        <taxon>Bacteria</taxon>
        <taxon>Pseudomonadati</taxon>
        <taxon>Pseudomonadota</taxon>
        <taxon>Gammaproteobacteria</taxon>
        <taxon>Enterobacterales</taxon>
        <taxon>Erwiniaceae</taxon>
        <taxon>Erwinia</taxon>
    </lineage>
</organism>
<reference evidence="1" key="1">
    <citation type="submission" date="2018-04" db="EMBL/GenBank/DDBJ databases">
        <title>Genomes of the Obligate Erwinia dacicola and Facultative Enterobacter sp. OLF Endosymbionts of the Olive Fruit fly, Bactrocera oleae.</title>
        <authorList>
            <person name="Estes A.M."/>
            <person name="Hearn D.J."/>
            <person name="Agarwal S."/>
            <person name="Pierson E.A."/>
            <person name="Dunning-Hotopp J.C."/>
        </authorList>
    </citation>
    <scope>NUCLEOTIDE SEQUENCE [LARGE SCALE GENOMIC DNA]</scope>
    <source>
        <strain evidence="1">Oroville</strain>
    </source>
</reference>
<accession>A0A328TQX6</accession>
<evidence type="ECO:0000313" key="1">
    <source>
        <dbReference type="EMBL" id="RAP71952.1"/>
    </source>
</evidence>
<keyword evidence="2" id="KW-1185">Reference proteome</keyword>
<sequence length="39" mass="4218">MHNVQTTTGDRDVDVRVLIELAVIGAGRVLGRGVNLEGW</sequence>
<dbReference type="EMBL" id="LJAM02000079">
    <property type="protein sequence ID" value="RAP71952.1"/>
    <property type="molecule type" value="Genomic_DNA"/>
</dbReference>
<comment type="caution">
    <text evidence="1">The sequence shown here is derived from an EMBL/GenBank/DDBJ whole genome shotgun (WGS) entry which is preliminary data.</text>
</comment>
<gene>
    <name evidence="1" type="ORF">ACZ87_01232</name>
</gene>
<proteinExistence type="predicted"/>
<name>A0A328TQX6_9GAMM</name>
<evidence type="ECO:0000313" key="2">
    <source>
        <dbReference type="Proteomes" id="UP000244334"/>
    </source>
</evidence>
<protein>
    <submittedName>
        <fullName evidence="1">Uncharacterized protein</fullName>
    </submittedName>
</protein>